<dbReference type="Pfam" id="PF13185">
    <property type="entry name" value="GAF_2"/>
    <property type="match status" value="1"/>
</dbReference>
<dbReference type="Proteomes" id="UP000505377">
    <property type="component" value="Chromosome"/>
</dbReference>
<dbReference type="KEGG" id="pbro:HOP40_19730"/>
<dbReference type="Gene3D" id="3.30.450.40">
    <property type="match status" value="2"/>
</dbReference>
<dbReference type="PANTHER" id="PTHR43156:SF2">
    <property type="entry name" value="STAGE II SPORULATION PROTEIN E"/>
    <property type="match status" value="1"/>
</dbReference>
<organism evidence="3 4">
    <name type="scientific">Pseudonocardia broussonetiae</name>
    <dbReference type="NCBI Taxonomy" id="2736640"/>
    <lineage>
        <taxon>Bacteria</taxon>
        <taxon>Bacillati</taxon>
        <taxon>Actinomycetota</taxon>
        <taxon>Actinomycetes</taxon>
        <taxon>Pseudonocardiales</taxon>
        <taxon>Pseudonocardiaceae</taxon>
        <taxon>Pseudonocardia</taxon>
    </lineage>
</organism>
<feature type="domain" description="Phytochrome chromophore attachment site" evidence="2">
    <location>
        <begin position="400"/>
        <end position="458"/>
    </location>
</feature>
<dbReference type="GO" id="GO:0016791">
    <property type="term" value="F:phosphatase activity"/>
    <property type="evidence" value="ECO:0007669"/>
    <property type="project" value="TreeGrafter"/>
</dbReference>
<gene>
    <name evidence="3" type="ORF">HOP40_19730</name>
</gene>
<evidence type="ECO:0000313" key="4">
    <source>
        <dbReference type="Proteomes" id="UP000505377"/>
    </source>
</evidence>
<evidence type="ECO:0000259" key="2">
    <source>
        <dbReference type="PROSITE" id="PS50046"/>
    </source>
</evidence>
<dbReference type="InterPro" id="IPR001932">
    <property type="entry name" value="PPM-type_phosphatase-like_dom"/>
</dbReference>
<dbReference type="SMART" id="SM00065">
    <property type="entry name" value="GAF"/>
    <property type="match status" value="2"/>
</dbReference>
<dbReference type="RefSeq" id="WP_172160727.1">
    <property type="nucleotide sequence ID" value="NZ_CP053564.1"/>
</dbReference>
<name>A0A6M6JK73_9PSEU</name>
<keyword evidence="1" id="KW-0378">Hydrolase</keyword>
<dbReference type="InterPro" id="IPR003018">
    <property type="entry name" value="GAF"/>
</dbReference>
<dbReference type="SUPFAM" id="SSF81606">
    <property type="entry name" value="PP2C-like"/>
    <property type="match status" value="1"/>
</dbReference>
<sequence>MLTDVVELVGHLPFPICVTAGPDHVVQLLDPTAHRLLGSDLVVGTTARASLPIGDAVLAALDRAYREGEPSHAGVEPAAVTVGCVPIRDPDGSVAGVLLHVAGEGHDGLGLIDAVRARQRSSALQQLATELSRAATPSAIGALCVTAAVEVLHADAAGAYSSAGPGRLEVLHSLGWPDATLRQYEHLVLQRGRPLSDAVLAGEPVWLEDAEQWRLRYPEMAAVGTSGGFQATACIPFRVEDRDLGAAVFTFARPRAFTTGERGHLLAVAALCAQALDRARLLVAEQAARAAAEQQRDRMTFLARAGRLMEAPLSVQERLRQLADLAVPTIADWCAVHLVRDDGVDRVAVAHADPDKVRFVDELQHRYPPDPHAPGGAIQVARTGVPVHLRDIPDEMLVAAAVDEAHLDILRGIGMRSAVVVPLVVRDTRLGALTLVHAESGNRFDETDLAFAQQLAATAALALDNARLFEQQQAIARTLQSALLPRSLPAVTGLELAARYVPQAAHPGAVHVGGDLYDVVPGHGSCAVTVADVCGKGTEAAALTALIRHTVRAEVDHGVQPAEVLRRLNAAMLREPGTDPARFATVVHAQFDVGDDGASVRLVSGGHEPPLVLRAGGVEVLDAPGTLLGVYPDVDLLEIDVRLSPGEVLVLYTDGVTEAHGVDGLYGPDRLAAVVAGCAGRSAESVAEAVLSDVAAFRHGPPRDDVVLLVVRAAP</sequence>
<proteinExistence type="predicted"/>
<dbReference type="InterPro" id="IPR016132">
    <property type="entry name" value="Phyto_chromo_attachment"/>
</dbReference>
<accession>A0A6M6JK73</accession>
<reference evidence="3 4" key="1">
    <citation type="submission" date="2020-05" db="EMBL/GenBank/DDBJ databases">
        <authorList>
            <person name="Mo P."/>
        </authorList>
    </citation>
    <scope>NUCLEOTIDE SEQUENCE [LARGE SCALE GENOMIC DNA]</scope>
    <source>
        <strain evidence="3 4">Gen01</strain>
    </source>
</reference>
<dbReference type="InterPro" id="IPR036457">
    <property type="entry name" value="PPM-type-like_dom_sf"/>
</dbReference>
<dbReference type="SUPFAM" id="SSF55781">
    <property type="entry name" value="GAF domain-like"/>
    <property type="match status" value="2"/>
</dbReference>
<dbReference type="SMART" id="SM00331">
    <property type="entry name" value="PP2C_SIG"/>
    <property type="match status" value="1"/>
</dbReference>
<protein>
    <submittedName>
        <fullName evidence="3">SpoIIE family protein phosphatase</fullName>
    </submittedName>
</protein>
<dbReference type="Pfam" id="PF01590">
    <property type="entry name" value="GAF"/>
    <property type="match status" value="1"/>
</dbReference>
<dbReference type="InterPro" id="IPR029016">
    <property type="entry name" value="GAF-like_dom_sf"/>
</dbReference>
<dbReference type="Pfam" id="PF07228">
    <property type="entry name" value="SpoIIE"/>
    <property type="match status" value="1"/>
</dbReference>
<dbReference type="Gene3D" id="3.60.40.10">
    <property type="entry name" value="PPM-type phosphatase domain"/>
    <property type="match status" value="1"/>
</dbReference>
<keyword evidence="4" id="KW-1185">Reference proteome</keyword>
<dbReference type="InterPro" id="IPR052016">
    <property type="entry name" value="Bact_Sigma-Reg"/>
</dbReference>
<dbReference type="EMBL" id="CP053564">
    <property type="protein sequence ID" value="QJY47766.1"/>
    <property type="molecule type" value="Genomic_DNA"/>
</dbReference>
<dbReference type="AlphaFoldDB" id="A0A6M6JK73"/>
<dbReference type="PANTHER" id="PTHR43156">
    <property type="entry name" value="STAGE II SPORULATION PROTEIN E-RELATED"/>
    <property type="match status" value="1"/>
</dbReference>
<dbReference type="PROSITE" id="PS50046">
    <property type="entry name" value="PHYTOCHROME_2"/>
    <property type="match status" value="1"/>
</dbReference>
<dbReference type="Gene3D" id="3.30.450.20">
    <property type="entry name" value="PAS domain"/>
    <property type="match status" value="1"/>
</dbReference>
<evidence type="ECO:0000313" key="3">
    <source>
        <dbReference type="EMBL" id="QJY47766.1"/>
    </source>
</evidence>
<evidence type="ECO:0000256" key="1">
    <source>
        <dbReference type="ARBA" id="ARBA00022801"/>
    </source>
</evidence>